<dbReference type="GO" id="GO:0051082">
    <property type="term" value="F:unfolded protein binding"/>
    <property type="evidence" value="ECO:0007669"/>
    <property type="project" value="InterPro"/>
</dbReference>
<dbReference type="OrthoDB" id="248120at2759"/>
<dbReference type="AlphaFoldDB" id="A0A9W8DW84"/>
<comment type="caution">
    <text evidence="4">The sequence shown here is derived from an EMBL/GenBank/DDBJ whole genome shotgun (WGS) entry which is preliminary data.</text>
</comment>
<feature type="coiled-coil region" evidence="3">
    <location>
        <begin position="5"/>
        <end position="35"/>
    </location>
</feature>
<dbReference type="Gene3D" id="1.10.287.370">
    <property type="match status" value="1"/>
</dbReference>
<dbReference type="EMBL" id="JANBPT010000063">
    <property type="protein sequence ID" value="KAJ1928689.1"/>
    <property type="molecule type" value="Genomic_DNA"/>
</dbReference>
<protein>
    <submittedName>
        <fullName evidence="4">Prefoldin subunit 6</fullName>
    </submittedName>
</protein>
<keyword evidence="3" id="KW-0175">Coiled coil</keyword>
<accession>A0A9W8DW84</accession>
<dbReference type="Pfam" id="PF01920">
    <property type="entry name" value="Prefoldin_2"/>
    <property type="match status" value="1"/>
</dbReference>
<reference evidence="4" key="1">
    <citation type="submission" date="2022-07" db="EMBL/GenBank/DDBJ databases">
        <title>Phylogenomic reconstructions and comparative analyses of Kickxellomycotina fungi.</title>
        <authorList>
            <person name="Reynolds N.K."/>
            <person name="Stajich J.E."/>
            <person name="Barry K."/>
            <person name="Grigoriev I.V."/>
            <person name="Crous P."/>
            <person name="Smith M.E."/>
        </authorList>
    </citation>
    <scope>NUCLEOTIDE SEQUENCE</scope>
    <source>
        <strain evidence="4">RSA 861</strain>
    </source>
</reference>
<evidence type="ECO:0000256" key="3">
    <source>
        <dbReference type="SAM" id="Coils"/>
    </source>
</evidence>
<keyword evidence="2" id="KW-0143">Chaperone</keyword>
<dbReference type="GO" id="GO:0006457">
    <property type="term" value="P:protein folding"/>
    <property type="evidence" value="ECO:0007669"/>
    <property type="project" value="InterPro"/>
</dbReference>
<evidence type="ECO:0000313" key="4">
    <source>
        <dbReference type="EMBL" id="KAJ1928689.1"/>
    </source>
</evidence>
<dbReference type="SUPFAM" id="SSF46579">
    <property type="entry name" value="Prefoldin"/>
    <property type="match status" value="1"/>
</dbReference>
<dbReference type="Proteomes" id="UP001150569">
    <property type="component" value="Unassembled WGS sequence"/>
</dbReference>
<sequence>MTEDLSKAVENRQKLESQLQENEIVQKEFKLLKDDANVFKLIGPVLVKQDRPEATANVDKRIEYITAEM</sequence>
<dbReference type="CDD" id="cd23161">
    <property type="entry name" value="Prefoldin_6"/>
    <property type="match status" value="1"/>
</dbReference>
<gene>
    <name evidence="4" type="primary">YKE2_1</name>
    <name evidence="4" type="ORF">IWQ60_001838</name>
</gene>
<comment type="similarity">
    <text evidence="1">Belongs to the prefoldin subunit beta family.</text>
</comment>
<dbReference type="GO" id="GO:0005737">
    <property type="term" value="C:cytoplasm"/>
    <property type="evidence" value="ECO:0007669"/>
    <property type="project" value="TreeGrafter"/>
</dbReference>
<evidence type="ECO:0000256" key="1">
    <source>
        <dbReference type="ARBA" id="ARBA00008045"/>
    </source>
</evidence>
<dbReference type="GO" id="GO:0016272">
    <property type="term" value="C:prefoldin complex"/>
    <property type="evidence" value="ECO:0007669"/>
    <property type="project" value="InterPro"/>
</dbReference>
<dbReference type="PANTHER" id="PTHR21431:SF0">
    <property type="entry name" value="PREFOLDIN SUBUNIT 6"/>
    <property type="match status" value="1"/>
</dbReference>
<dbReference type="FunFam" id="1.10.287.370:FF:000003">
    <property type="entry name" value="Prefoldin subunit 6"/>
    <property type="match status" value="1"/>
</dbReference>
<dbReference type="GO" id="GO:0051087">
    <property type="term" value="F:protein-folding chaperone binding"/>
    <property type="evidence" value="ECO:0007669"/>
    <property type="project" value="TreeGrafter"/>
</dbReference>
<dbReference type="InterPro" id="IPR002777">
    <property type="entry name" value="PFD_beta-like"/>
</dbReference>
<keyword evidence="5" id="KW-1185">Reference proteome</keyword>
<proteinExistence type="inferred from homology"/>
<evidence type="ECO:0000313" key="5">
    <source>
        <dbReference type="Proteomes" id="UP001150569"/>
    </source>
</evidence>
<evidence type="ECO:0000256" key="2">
    <source>
        <dbReference type="ARBA" id="ARBA00023186"/>
    </source>
</evidence>
<name>A0A9W8DW84_9FUNG</name>
<dbReference type="InterPro" id="IPR009053">
    <property type="entry name" value="Prefoldin"/>
</dbReference>
<dbReference type="PANTHER" id="PTHR21431">
    <property type="entry name" value="PREFOLDIN SUBUNIT 6"/>
    <property type="match status" value="1"/>
</dbReference>
<dbReference type="GO" id="GO:0051131">
    <property type="term" value="P:chaperone-mediated protein complex assembly"/>
    <property type="evidence" value="ECO:0007669"/>
    <property type="project" value="TreeGrafter"/>
</dbReference>
<organism evidence="4 5">
    <name type="scientific">Tieghemiomyces parasiticus</name>
    <dbReference type="NCBI Taxonomy" id="78921"/>
    <lineage>
        <taxon>Eukaryota</taxon>
        <taxon>Fungi</taxon>
        <taxon>Fungi incertae sedis</taxon>
        <taxon>Zoopagomycota</taxon>
        <taxon>Kickxellomycotina</taxon>
        <taxon>Dimargaritomycetes</taxon>
        <taxon>Dimargaritales</taxon>
        <taxon>Dimargaritaceae</taxon>
        <taxon>Tieghemiomyces</taxon>
    </lineage>
</organism>